<dbReference type="EMBL" id="GBXM01049206">
    <property type="protein sequence ID" value="JAH59371.1"/>
    <property type="molecule type" value="Transcribed_RNA"/>
</dbReference>
<organism evidence="1">
    <name type="scientific">Anguilla anguilla</name>
    <name type="common">European freshwater eel</name>
    <name type="synonym">Muraena anguilla</name>
    <dbReference type="NCBI Taxonomy" id="7936"/>
    <lineage>
        <taxon>Eukaryota</taxon>
        <taxon>Metazoa</taxon>
        <taxon>Chordata</taxon>
        <taxon>Craniata</taxon>
        <taxon>Vertebrata</taxon>
        <taxon>Euteleostomi</taxon>
        <taxon>Actinopterygii</taxon>
        <taxon>Neopterygii</taxon>
        <taxon>Teleostei</taxon>
        <taxon>Anguilliformes</taxon>
        <taxon>Anguillidae</taxon>
        <taxon>Anguilla</taxon>
    </lineage>
</organism>
<dbReference type="AlphaFoldDB" id="A0A0E9U0Q4"/>
<name>A0A0E9U0Q4_ANGAN</name>
<reference evidence="1" key="2">
    <citation type="journal article" date="2015" name="Fish Shellfish Immunol.">
        <title>Early steps in the European eel (Anguilla anguilla)-Vibrio vulnificus interaction in the gills: Role of the RtxA13 toxin.</title>
        <authorList>
            <person name="Callol A."/>
            <person name="Pajuelo D."/>
            <person name="Ebbesson L."/>
            <person name="Teles M."/>
            <person name="MacKenzie S."/>
            <person name="Amaro C."/>
        </authorList>
    </citation>
    <scope>NUCLEOTIDE SEQUENCE</scope>
</reference>
<proteinExistence type="predicted"/>
<accession>A0A0E9U0Q4</accession>
<protein>
    <submittedName>
        <fullName evidence="1">Uncharacterized protein</fullName>
    </submittedName>
</protein>
<evidence type="ECO:0000313" key="1">
    <source>
        <dbReference type="EMBL" id="JAH59371.1"/>
    </source>
</evidence>
<sequence length="27" mass="3197">MHYLNHINGVKECLSFIYLMIFQVIGL</sequence>
<reference evidence="1" key="1">
    <citation type="submission" date="2014-11" db="EMBL/GenBank/DDBJ databases">
        <authorList>
            <person name="Amaro Gonzalez C."/>
        </authorList>
    </citation>
    <scope>NUCLEOTIDE SEQUENCE</scope>
</reference>